<keyword evidence="2" id="KW-1185">Reference proteome</keyword>
<accession>A0A6G1D8S5</accession>
<dbReference type="AlphaFoldDB" id="A0A6G1D8S5"/>
<evidence type="ECO:0000313" key="2">
    <source>
        <dbReference type="Proteomes" id="UP000479710"/>
    </source>
</evidence>
<organism evidence="1 2">
    <name type="scientific">Oryza meyeriana var. granulata</name>
    <dbReference type="NCBI Taxonomy" id="110450"/>
    <lineage>
        <taxon>Eukaryota</taxon>
        <taxon>Viridiplantae</taxon>
        <taxon>Streptophyta</taxon>
        <taxon>Embryophyta</taxon>
        <taxon>Tracheophyta</taxon>
        <taxon>Spermatophyta</taxon>
        <taxon>Magnoliopsida</taxon>
        <taxon>Liliopsida</taxon>
        <taxon>Poales</taxon>
        <taxon>Poaceae</taxon>
        <taxon>BOP clade</taxon>
        <taxon>Oryzoideae</taxon>
        <taxon>Oryzeae</taxon>
        <taxon>Oryzinae</taxon>
        <taxon>Oryza</taxon>
        <taxon>Oryza meyeriana</taxon>
    </lineage>
</organism>
<proteinExistence type="predicted"/>
<reference evidence="1 2" key="1">
    <citation type="submission" date="2019-11" db="EMBL/GenBank/DDBJ databases">
        <title>Whole genome sequence of Oryza granulata.</title>
        <authorList>
            <person name="Li W."/>
        </authorList>
    </citation>
    <scope>NUCLEOTIDE SEQUENCE [LARGE SCALE GENOMIC DNA]</scope>
    <source>
        <strain evidence="2">cv. Menghai</strain>
        <tissue evidence="1">Leaf</tissue>
    </source>
</reference>
<evidence type="ECO:0000313" key="1">
    <source>
        <dbReference type="EMBL" id="KAF0908841.1"/>
    </source>
</evidence>
<dbReference type="Proteomes" id="UP000479710">
    <property type="component" value="Unassembled WGS sequence"/>
</dbReference>
<gene>
    <name evidence="1" type="ORF">E2562_028725</name>
</gene>
<dbReference type="EMBL" id="SPHZ02000007">
    <property type="protein sequence ID" value="KAF0908841.1"/>
    <property type="molecule type" value="Genomic_DNA"/>
</dbReference>
<protein>
    <submittedName>
        <fullName evidence="1">Uncharacterized protein</fullName>
    </submittedName>
</protein>
<feature type="non-terminal residue" evidence="1">
    <location>
        <position position="1"/>
    </location>
</feature>
<sequence length="134" mass="14202">SGDLLDEGDGKLVVGVLLMISGGDRDLLDGDVLDAVFSIASGGVDLILRRRRTTTWCGGEGDGRSCLPAEAGDFGSIARYKGGYEVLYYIDAEDSSYAFYEDDLSNDQEQDDTLDKVPTTGSGPTLGTACCIPF</sequence>
<comment type="caution">
    <text evidence="1">The sequence shown here is derived from an EMBL/GenBank/DDBJ whole genome shotgun (WGS) entry which is preliminary data.</text>
</comment>
<name>A0A6G1D8S5_9ORYZ</name>